<dbReference type="InterPro" id="IPR018078">
    <property type="entry name" value="DNA-binding_RecF_CS"/>
</dbReference>
<evidence type="ECO:0000313" key="17">
    <source>
        <dbReference type="Proteomes" id="UP000585905"/>
    </source>
</evidence>
<evidence type="ECO:0000256" key="11">
    <source>
        <dbReference type="ARBA" id="ARBA00023236"/>
    </source>
</evidence>
<dbReference type="InterPro" id="IPR001238">
    <property type="entry name" value="DNA-binding_RecF"/>
</dbReference>
<dbReference type="PANTHER" id="PTHR32182">
    <property type="entry name" value="DNA REPLICATION AND REPAIR PROTEIN RECF"/>
    <property type="match status" value="1"/>
</dbReference>
<dbReference type="GO" id="GO:0006260">
    <property type="term" value="P:DNA replication"/>
    <property type="evidence" value="ECO:0007669"/>
    <property type="project" value="UniProtKB-UniRule"/>
</dbReference>
<keyword evidence="5 13" id="KW-0235">DNA replication</keyword>
<evidence type="ECO:0000256" key="10">
    <source>
        <dbReference type="ARBA" id="ARBA00023204"/>
    </source>
</evidence>
<protein>
    <recommendedName>
        <fullName evidence="3 13">DNA replication and repair protein RecF</fullName>
    </recommendedName>
</protein>
<organism evidence="16 17">
    <name type="scientific">Microcella alkalica</name>
    <dbReference type="NCBI Taxonomy" id="355930"/>
    <lineage>
        <taxon>Bacteria</taxon>
        <taxon>Bacillati</taxon>
        <taxon>Actinomycetota</taxon>
        <taxon>Actinomycetes</taxon>
        <taxon>Micrococcales</taxon>
        <taxon>Microbacteriaceae</taxon>
        <taxon>Microcella</taxon>
    </lineage>
</organism>
<dbReference type="RefSeq" id="WP_182491325.1">
    <property type="nucleotide sequence ID" value="NZ_BAAAOV010000006.1"/>
</dbReference>
<dbReference type="HAMAP" id="MF_00365">
    <property type="entry name" value="RecF"/>
    <property type="match status" value="1"/>
</dbReference>
<dbReference type="GO" id="GO:0005524">
    <property type="term" value="F:ATP binding"/>
    <property type="evidence" value="ECO:0007669"/>
    <property type="project" value="UniProtKB-UniRule"/>
</dbReference>
<evidence type="ECO:0000256" key="2">
    <source>
        <dbReference type="ARBA" id="ARBA00008016"/>
    </source>
</evidence>
<evidence type="ECO:0000256" key="5">
    <source>
        <dbReference type="ARBA" id="ARBA00022705"/>
    </source>
</evidence>
<dbReference type="GO" id="GO:0009432">
    <property type="term" value="P:SOS response"/>
    <property type="evidence" value="ECO:0007669"/>
    <property type="project" value="UniProtKB-UniRule"/>
</dbReference>
<dbReference type="InterPro" id="IPR042174">
    <property type="entry name" value="RecF_2"/>
</dbReference>
<dbReference type="NCBIfam" id="TIGR00611">
    <property type="entry name" value="recf"/>
    <property type="match status" value="1"/>
</dbReference>
<evidence type="ECO:0000256" key="3">
    <source>
        <dbReference type="ARBA" id="ARBA00020170"/>
    </source>
</evidence>
<dbReference type="SUPFAM" id="SSF52540">
    <property type="entry name" value="P-loop containing nucleoside triphosphate hydrolases"/>
    <property type="match status" value="1"/>
</dbReference>
<comment type="similarity">
    <text evidence="2 13 14">Belongs to the RecF family.</text>
</comment>
<dbReference type="Pfam" id="PF02463">
    <property type="entry name" value="SMC_N"/>
    <property type="match status" value="1"/>
</dbReference>
<accession>A0A839EDP0</accession>
<dbReference type="AlphaFoldDB" id="A0A839EDP0"/>
<evidence type="ECO:0000256" key="14">
    <source>
        <dbReference type="RuleBase" id="RU000578"/>
    </source>
</evidence>
<keyword evidence="17" id="KW-1185">Reference proteome</keyword>
<reference evidence="16 17" key="1">
    <citation type="submission" date="2020-07" db="EMBL/GenBank/DDBJ databases">
        <title>Sequencing the genomes of 1000 actinobacteria strains.</title>
        <authorList>
            <person name="Klenk H.-P."/>
        </authorList>
    </citation>
    <scope>NUCLEOTIDE SEQUENCE [LARGE SCALE GENOMIC DNA]</scope>
    <source>
        <strain evidence="16 17">DSM 19663</strain>
    </source>
</reference>
<evidence type="ECO:0000256" key="7">
    <source>
        <dbReference type="ARBA" id="ARBA00022763"/>
    </source>
</evidence>
<keyword evidence="8 13" id="KW-0067">ATP-binding</keyword>
<evidence type="ECO:0000256" key="12">
    <source>
        <dbReference type="ARBA" id="ARBA00025401"/>
    </source>
</evidence>
<keyword evidence="4 13" id="KW-0963">Cytoplasm</keyword>
<dbReference type="InterPro" id="IPR003395">
    <property type="entry name" value="RecF/RecN/SMC_N"/>
</dbReference>
<keyword evidence="7 13" id="KW-0227">DNA damage</keyword>
<dbReference type="EMBL" id="JACGWX010000005">
    <property type="protein sequence ID" value="MBA8848552.1"/>
    <property type="molecule type" value="Genomic_DNA"/>
</dbReference>
<dbReference type="GO" id="GO:0003697">
    <property type="term" value="F:single-stranded DNA binding"/>
    <property type="evidence" value="ECO:0007669"/>
    <property type="project" value="UniProtKB-UniRule"/>
</dbReference>
<evidence type="ECO:0000256" key="6">
    <source>
        <dbReference type="ARBA" id="ARBA00022741"/>
    </source>
</evidence>
<evidence type="ECO:0000256" key="1">
    <source>
        <dbReference type="ARBA" id="ARBA00004496"/>
    </source>
</evidence>
<keyword evidence="10 13" id="KW-0234">DNA repair</keyword>
<feature type="binding site" evidence="13">
    <location>
        <begin position="30"/>
        <end position="37"/>
    </location>
    <ligand>
        <name>ATP</name>
        <dbReference type="ChEBI" id="CHEBI:30616"/>
    </ligand>
</feature>
<dbReference type="Proteomes" id="UP000585905">
    <property type="component" value="Unassembled WGS sequence"/>
</dbReference>
<dbReference type="Gene3D" id="3.40.50.300">
    <property type="entry name" value="P-loop containing nucleotide triphosphate hydrolases"/>
    <property type="match status" value="1"/>
</dbReference>
<dbReference type="PANTHER" id="PTHR32182:SF0">
    <property type="entry name" value="DNA REPLICATION AND REPAIR PROTEIN RECF"/>
    <property type="match status" value="1"/>
</dbReference>
<gene>
    <name evidence="13" type="primary">recF</name>
    <name evidence="16" type="ORF">FHX53_002156</name>
</gene>
<sequence>MHVTHLSLADFRNYARAEVEIAPGPVLFVGRNGQGKTNLVEAIGYASTVSSHRVSTDQALIRFGAESAIVRMRVQHDDRALVIEFQLNRTGANKAQVNRGAIRVRELPRYFSSVLFAPEDLALVRGEPGGRRAFLDTLVVQRNPRFSGVIADYERVLRQRNTLLKSARASRVPADALTTLDVWDDRLVELGTELMVARWQLVAALRPHVAAAYRAVAGDDHRTRLGLQHSIEGDAADPHLDDETAHAPLDPEVTRERFRAVLAERRRAELERAVTLVGPHRDELVLELNGLPARGYASHGESWSYALALKLASAHVLRADSVAGDPVLVLDDVFAELDEGRRERLADAVQGFEQVLITAAVGGDVPDRLRATTVRIAGGAVVEDDATEPTAPPESEA</sequence>
<proteinExistence type="inferred from homology"/>
<dbReference type="PROSITE" id="PS00617">
    <property type="entry name" value="RECF_1"/>
    <property type="match status" value="1"/>
</dbReference>
<evidence type="ECO:0000256" key="9">
    <source>
        <dbReference type="ARBA" id="ARBA00023125"/>
    </source>
</evidence>
<keyword evidence="6 13" id="KW-0547">Nucleotide-binding</keyword>
<comment type="caution">
    <text evidence="16">The sequence shown here is derived from an EMBL/GenBank/DDBJ whole genome shotgun (WGS) entry which is preliminary data.</text>
</comment>
<keyword evidence="9 13" id="KW-0238">DNA-binding</keyword>
<evidence type="ECO:0000256" key="8">
    <source>
        <dbReference type="ARBA" id="ARBA00022840"/>
    </source>
</evidence>
<dbReference type="Gene3D" id="1.20.1050.90">
    <property type="entry name" value="RecF/RecN/SMC, N-terminal domain"/>
    <property type="match status" value="1"/>
</dbReference>
<name>A0A839EDP0_9MICO</name>
<dbReference type="GO" id="GO:0000731">
    <property type="term" value="P:DNA synthesis involved in DNA repair"/>
    <property type="evidence" value="ECO:0007669"/>
    <property type="project" value="TreeGrafter"/>
</dbReference>
<evidence type="ECO:0000259" key="15">
    <source>
        <dbReference type="Pfam" id="PF02463"/>
    </source>
</evidence>
<dbReference type="PROSITE" id="PS00618">
    <property type="entry name" value="RECF_2"/>
    <property type="match status" value="1"/>
</dbReference>
<dbReference type="GO" id="GO:0006302">
    <property type="term" value="P:double-strand break repair"/>
    <property type="evidence" value="ECO:0007669"/>
    <property type="project" value="TreeGrafter"/>
</dbReference>
<keyword evidence="11 13" id="KW-0742">SOS response</keyword>
<evidence type="ECO:0000256" key="13">
    <source>
        <dbReference type="HAMAP-Rule" id="MF_00365"/>
    </source>
</evidence>
<comment type="subcellular location">
    <subcellularLocation>
        <location evidence="1 13 14">Cytoplasm</location>
    </subcellularLocation>
</comment>
<comment type="function">
    <text evidence="12 13 14">The RecF protein is involved in DNA metabolism; it is required for DNA replication and normal SOS inducibility. RecF binds preferentially to single-stranded, linear DNA. It also seems to bind ATP.</text>
</comment>
<dbReference type="GO" id="GO:0005737">
    <property type="term" value="C:cytoplasm"/>
    <property type="evidence" value="ECO:0007669"/>
    <property type="project" value="UniProtKB-SubCell"/>
</dbReference>
<feature type="domain" description="RecF/RecN/SMC N-terminal" evidence="15">
    <location>
        <begin position="3"/>
        <end position="359"/>
    </location>
</feature>
<dbReference type="InterPro" id="IPR027417">
    <property type="entry name" value="P-loop_NTPase"/>
</dbReference>
<evidence type="ECO:0000313" key="16">
    <source>
        <dbReference type="EMBL" id="MBA8848552.1"/>
    </source>
</evidence>
<evidence type="ECO:0000256" key="4">
    <source>
        <dbReference type="ARBA" id="ARBA00022490"/>
    </source>
</evidence>